<feature type="region of interest" description="Disordered" evidence="1">
    <location>
        <begin position="534"/>
        <end position="560"/>
    </location>
</feature>
<reference evidence="2 3" key="1">
    <citation type="submission" date="2018-03" db="EMBL/GenBank/DDBJ databases">
        <authorList>
            <person name="Guldener U."/>
        </authorList>
    </citation>
    <scope>NUCLEOTIDE SEQUENCE [LARGE SCALE GENOMIC DNA]</scope>
    <source>
        <strain evidence="2 3">NBRC100155</strain>
    </source>
</reference>
<evidence type="ECO:0000313" key="2">
    <source>
        <dbReference type="EMBL" id="SPO31475.1"/>
    </source>
</evidence>
<accession>A0A5C3EMZ7</accession>
<feature type="compositionally biased region" description="Low complexity" evidence="1">
    <location>
        <begin position="444"/>
        <end position="455"/>
    </location>
</feature>
<dbReference type="EMBL" id="OOIN01000038">
    <property type="protein sequence ID" value="SPO31475.1"/>
    <property type="molecule type" value="Genomic_DNA"/>
</dbReference>
<proteinExistence type="predicted"/>
<name>A0A5C3EMZ7_9BASI</name>
<feature type="compositionally biased region" description="Polar residues" evidence="1">
    <location>
        <begin position="540"/>
        <end position="550"/>
    </location>
</feature>
<protein>
    <submittedName>
        <fullName evidence="2">Uncharacterized protein</fullName>
    </submittedName>
</protein>
<feature type="region of interest" description="Disordered" evidence="1">
    <location>
        <begin position="440"/>
        <end position="470"/>
    </location>
</feature>
<sequence>MQATCSHVCQCGNFADKSNLQSSSHAQPAFSSNHNYNNVGGGEWVWSTRQGFTAPSTSNFNYASSTATTSCAGPSTYLPSSTCQLDQFQQGPSDFKSIESSNSFVPAWLPQNETLDGLWGASAFVDIDGSPVGMAIDLDIQTGNVTSLGCNNDLHIAPLADRQESLPTPGLVHSPSSSRAYGSVSSSTSVAMSAQATSSIASTPSIPATPTSLALVDLDASLQPMAFSSSSQAQHHICNGSALFAYGAQQSSQGLSSAFDFTNFPQAQPQSVVTRPTSEGSDSSSATATSCVCSAALTRTSTTVSPLPMPSHVAMPEPGWLNPELPPTEMLVGVSGSSTNQMQQSMPEFGEWSELLDSNTWLPPATTATASRYEPYRNPSVASTASSSSQGFMACSPALSSHRASGVEVPGSRRRSLTVGSLSGVPSSLVDRVRVMGVNRPATPSSQQHSVPSSPRLASSTKFSSMPCRRSRPAAPALAGIFSQDVETASIKERRMASLASRTKLNPAQRSPLAGLFAAQDLLLANHSHEMAVGGAEPSPTVSELSLGLNTPTSSTFSPPCTPARASFAGARGAEGDLEEVVEGTVVKAKIALHHHRTKLQRNVLNEVVTSLQGAYKHCRRQCAIDAAGLYDQSSLLASELGQLQLQEHADPLGPEAWMTESEPSWSTSGVVVAGETKEMRKNRQKAESKMRMRRKEIAQFAALITYAKLAYTHVATSAENEDVVGRSLAQVFLEHKDGWTTLVALEKRLFHTVRVKLGLQELVVRKLTERLAELSS</sequence>
<keyword evidence="3" id="KW-1185">Reference proteome</keyword>
<evidence type="ECO:0000313" key="3">
    <source>
        <dbReference type="Proteomes" id="UP000324022"/>
    </source>
</evidence>
<dbReference type="Proteomes" id="UP000324022">
    <property type="component" value="Unassembled WGS sequence"/>
</dbReference>
<feature type="region of interest" description="Disordered" evidence="1">
    <location>
        <begin position="403"/>
        <end position="423"/>
    </location>
</feature>
<dbReference type="OrthoDB" id="2556336at2759"/>
<gene>
    <name evidence="2" type="ORF">UTRI_06605</name>
</gene>
<organism evidence="2 3">
    <name type="scientific">Ustilago trichophora</name>
    <dbReference type="NCBI Taxonomy" id="86804"/>
    <lineage>
        <taxon>Eukaryota</taxon>
        <taxon>Fungi</taxon>
        <taxon>Dikarya</taxon>
        <taxon>Basidiomycota</taxon>
        <taxon>Ustilaginomycotina</taxon>
        <taxon>Ustilaginomycetes</taxon>
        <taxon>Ustilaginales</taxon>
        <taxon>Ustilaginaceae</taxon>
        <taxon>Ustilago</taxon>
    </lineage>
</organism>
<evidence type="ECO:0000256" key="1">
    <source>
        <dbReference type="SAM" id="MobiDB-lite"/>
    </source>
</evidence>
<dbReference type="AlphaFoldDB" id="A0A5C3EMZ7"/>